<protein>
    <recommendedName>
        <fullName evidence="3">PH domain-containing protein</fullName>
    </recommendedName>
</protein>
<proteinExistence type="predicted"/>
<keyword evidence="2" id="KW-1185">Reference proteome</keyword>
<dbReference type="Gene3D" id="2.30.29.30">
    <property type="entry name" value="Pleckstrin-homology domain (PH domain)/Phosphotyrosine-binding domain (PTB)"/>
    <property type="match status" value="1"/>
</dbReference>
<evidence type="ECO:0000313" key="1">
    <source>
        <dbReference type="EMBL" id="KAK3280430.1"/>
    </source>
</evidence>
<gene>
    <name evidence="1" type="ORF">CYMTET_11728</name>
</gene>
<organism evidence="1 2">
    <name type="scientific">Cymbomonas tetramitiformis</name>
    <dbReference type="NCBI Taxonomy" id="36881"/>
    <lineage>
        <taxon>Eukaryota</taxon>
        <taxon>Viridiplantae</taxon>
        <taxon>Chlorophyta</taxon>
        <taxon>Pyramimonadophyceae</taxon>
        <taxon>Pyramimonadales</taxon>
        <taxon>Pyramimonadaceae</taxon>
        <taxon>Cymbomonas</taxon>
    </lineage>
</organism>
<reference evidence="1 2" key="1">
    <citation type="journal article" date="2015" name="Genome Biol. Evol.">
        <title>Comparative Genomics of a Bacterivorous Green Alga Reveals Evolutionary Causalities and Consequences of Phago-Mixotrophic Mode of Nutrition.</title>
        <authorList>
            <person name="Burns J.A."/>
            <person name="Paasch A."/>
            <person name="Narechania A."/>
            <person name="Kim E."/>
        </authorList>
    </citation>
    <scope>NUCLEOTIDE SEQUENCE [LARGE SCALE GENOMIC DNA]</scope>
    <source>
        <strain evidence="1 2">PLY_AMNH</strain>
    </source>
</reference>
<evidence type="ECO:0000313" key="2">
    <source>
        <dbReference type="Proteomes" id="UP001190700"/>
    </source>
</evidence>
<dbReference type="InterPro" id="IPR011993">
    <property type="entry name" value="PH-like_dom_sf"/>
</dbReference>
<sequence>MAMGLSRRTNILQVQPNSQVERGDRMLAPEQPAVSHEASCKSPKVGCWKKGKVAKQLVRRWIQFDDGKLLQWSDDAQDSAAKKTMISEVATVDIYLISDFPHSPSQVCQVRFANKKKTQKRGVFMEEKDVQAWADILSKQALELFAPWKRGAQ</sequence>
<name>A0AAE0LD67_9CHLO</name>
<dbReference type="EMBL" id="LGRX02004396">
    <property type="protein sequence ID" value="KAK3280430.1"/>
    <property type="molecule type" value="Genomic_DNA"/>
</dbReference>
<dbReference type="Proteomes" id="UP001190700">
    <property type="component" value="Unassembled WGS sequence"/>
</dbReference>
<accession>A0AAE0LD67</accession>
<dbReference type="AlphaFoldDB" id="A0AAE0LD67"/>
<evidence type="ECO:0008006" key="3">
    <source>
        <dbReference type="Google" id="ProtNLM"/>
    </source>
</evidence>
<comment type="caution">
    <text evidence="1">The sequence shown here is derived from an EMBL/GenBank/DDBJ whole genome shotgun (WGS) entry which is preliminary data.</text>
</comment>